<dbReference type="EC" id="3.1.3.48" evidence="2"/>
<evidence type="ECO:0000256" key="3">
    <source>
        <dbReference type="ARBA" id="ARBA00022801"/>
    </source>
</evidence>
<keyword evidence="6" id="KW-1185">Reference proteome</keyword>
<sequence>MIDLHCHLLPGIDDGPSNLEESLALAQQMVQSGVTHAVLTPHVHPGRWDNTKSTIEPHVIEYKKALADASIPLTVGFAGEVRISPDILNAFMEGELPFLGELNGQKVLLLELPHSNIPLGTDKIISWLLSKNIRVMIAHPERNKDVMRRYEKLAPLVDLGCLFQVTAGSLIGNFGEQAELISIRMLEAGLITILASDAHHVVRRPCNLDQGFAKASEVVGGNEALNLVKGMPLEISASQFTV</sequence>
<gene>
    <name evidence="5" type="ORF">GCM10022277_04330</name>
</gene>
<protein>
    <recommendedName>
        <fullName evidence="2">protein-tyrosine-phosphatase</fullName>
        <ecNumber evidence="2">3.1.3.48</ecNumber>
    </recommendedName>
</protein>
<dbReference type="RefSeq" id="WP_344795017.1">
    <property type="nucleotide sequence ID" value="NZ_BAABBN010000004.1"/>
</dbReference>
<evidence type="ECO:0000256" key="1">
    <source>
        <dbReference type="ARBA" id="ARBA00005750"/>
    </source>
</evidence>
<evidence type="ECO:0000313" key="5">
    <source>
        <dbReference type="EMBL" id="GAA3912734.1"/>
    </source>
</evidence>
<dbReference type="InterPro" id="IPR016667">
    <property type="entry name" value="Caps_polysacc_synth_CpsB/CapC"/>
</dbReference>
<reference evidence="6" key="1">
    <citation type="journal article" date="2019" name="Int. J. Syst. Evol. Microbiol.">
        <title>The Global Catalogue of Microorganisms (GCM) 10K type strain sequencing project: providing services to taxonomists for standard genome sequencing and annotation.</title>
        <authorList>
            <consortium name="The Broad Institute Genomics Platform"/>
            <consortium name="The Broad Institute Genome Sequencing Center for Infectious Disease"/>
            <person name="Wu L."/>
            <person name="Ma J."/>
        </authorList>
    </citation>
    <scope>NUCLEOTIDE SEQUENCE [LARGE SCALE GENOMIC DNA]</scope>
    <source>
        <strain evidence="6">JCM 17551</strain>
    </source>
</reference>
<comment type="similarity">
    <text evidence="1">Belongs to the metallo-dependent hydrolases superfamily. CpsB/CapC family.</text>
</comment>
<evidence type="ECO:0000313" key="6">
    <source>
        <dbReference type="Proteomes" id="UP001501565"/>
    </source>
</evidence>
<accession>A0ABP7M5G7</accession>
<dbReference type="PANTHER" id="PTHR39181">
    <property type="entry name" value="TYROSINE-PROTEIN PHOSPHATASE YWQE"/>
    <property type="match status" value="1"/>
</dbReference>
<name>A0ABP7M5G7_9GAMM</name>
<dbReference type="PIRSF" id="PIRSF016557">
    <property type="entry name" value="Caps_synth_CpsB"/>
    <property type="match status" value="1"/>
</dbReference>
<dbReference type="Pfam" id="PF19567">
    <property type="entry name" value="CpsB_CapC"/>
    <property type="match status" value="1"/>
</dbReference>
<comment type="catalytic activity">
    <reaction evidence="4">
        <text>O-phospho-L-tyrosyl-[protein] + H2O = L-tyrosyl-[protein] + phosphate</text>
        <dbReference type="Rhea" id="RHEA:10684"/>
        <dbReference type="Rhea" id="RHEA-COMP:10136"/>
        <dbReference type="Rhea" id="RHEA-COMP:20101"/>
        <dbReference type="ChEBI" id="CHEBI:15377"/>
        <dbReference type="ChEBI" id="CHEBI:43474"/>
        <dbReference type="ChEBI" id="CHEBI:46858"/>
        <dbReference type="ChEBI" id="CHEBI:61978"/>
        <dbReference type="EC" id="3.1.3.48"/>
    </reaction>
</comment>
<dbReference type="EMBL" id="BAABBN010000004">
    <property type="protein sequence ID" value="GAA3912734.1"/>
    <property type="molecule type" value="Genomic_DNA"/>
</dbReference>
<dbReference type="PANTHER" id="PTHR39181:SF1">
    <property type="entry name" value="TYROSINE-PROTEIN PHOSPHATASE YWQE"/>
    <property type="match status" value="1"/>
</dbReference>
<keyword evidence="3" id="KW-0378">Hydrolase</keyword>
<comment type="caution">
    <text evidence="5">The sequence shown here is derived from an EMBL/GenBank/DDBJ whole genome shotgun (WGS) entry which is preliminary data.</text>
</comment>
<proteinExistence type="inferred from homology"/>
<dbReference type="Proteomes" id="UP001501565">
    <property type="component" value="Unassembled WGS sequence"/>
</dbReference>
<dbReference type="Gene3D" id="3.20.20.140">
    <property type="entry name" value="Metal-dependent hydrolases"/>
    <property type="match status" value="1"/>
</dbReference>
<evidence type="ECO:0000256" key="4">
    <source>
        <dbReference type="ARBA" id="ARBA00051722"/>
    </source>
</evidence>
<evidence type="ECO:0000256" key="2">
    <source>
        <dbReference type="ARBA" id="ARBA00013064"/>
    </source>
</evidence>
<dbReference type="SUPFAM" id="SSF89550">
    <property type="entry name" value="PHP domain-like"/>
    <property type="match status" value="1"/>
</dbReference>
<dbReference type="InterPro" id="IPR016195">
    <property type="entry name" value="Pol/histidinol_Pase-like"/>
</dbReference>
<organism evidence="5 6">
    <name type="scientific">Litoribacillus peritrichatus</name>
    <dbReference type="NCBI Taxonomy" id="718191"/>
    <lineage>
        <taxon>Bacteria</taxon>
        <taxon>Pseudomonadati</taxon>
        <taxon>Pseudomonadota</taxon>
        <taxon>Gammaproteobacteria</taxon>
        <taxon>Oceanospirillales</taxon>
        <taxon>Oceanospirillaceae</taxon>
        <taxon>Litoribacillus</taxon>
    </lineage>
</organism>